<accession>A0AAD4R7A0</accession>
<comment type="caution">
    <text evidence="2">The sequence shown here is derived from an EMBL/GenBank/DDBJ whole genome shotgun (WGS) entry which is preliminary data.</text>
</comment>
<keyword evidence="3" id="KW-1185">Reference proteome</keyword>
<feature type="chain" id="PRO_5041918542" description="Ground-like domain-containing protein" evidence="1">
    <location>
        <begin position="34"/>
        <end position="193"/>
    </location>
</feature>
<evidence type="ECO:0000313" key="3">
    <source>
        <dbReference type="Proteomes" id="UP001201812"/>
    </source>
</evidence>
<feature type="signal peptide" evidence="1">
    <location>
        <begin position="1"/>
        <end position="33"/>
    </location>
</feature>
<name>A0AAD4R7A0_9BILA</name>
<dbReference type="EMBL" id="JAKKPZ010000013">
    <property type="protein sequence ID" value="KAI1714396.1"/>
    <property type="molecule type" value="Genomic_DNA"/>
</dbReference>
<organism evidence="2 3">
    <name type="scientific">Ditylenchus destructor</name>
    <dbReference type="NCBI Taxonomy" id="166010"/>
    <lineage>
        <taxon>Eukaryota</taxon>
        <taxon>Metazoa</taxon>
        <taxon>Ecdysozoa</taxon>
        <taxon>Nematoda</taxon>
        <taxon>Chromadorea</taxon>
        <taxon>Rhabditida</taxon>
        <taxon>Tylenchina</taxon>
        <taxon>Tylenchomorpha</taxon>
        <taxon>Sphaerularioidea</taxon>
        <taxon>Anguinidae</taxon>
        <taxon>Anguininae</taxon>
        <taxon>Ditylenchus</taxon>
    </lineage>
</organism>
<evidence type="ECO:0000313" key="2">
    <source>
        <dbReference type="EMBL" id="KAI1714396.1"/>
    </source>
</evidence>
<reference evidence="2" key="1">
    <citation type="submission" date="2022-01" db="EMBL/GenBank/DDBJ databases">
        <title>Genome Sequence Resource for Two Populations of Ditylenchus destructor, the Migratory Endoparasitic Phytonematode.</title>
        <authorList>
            <person name="Zhang H."/>
            <person name="Lin R."/>
            <person name="Xie B."/>
        </authorList>
    </citation>
    <scope>NUCLEOTIDE SEQUENCE</scope>
    <source>
        <strain evidence="2">BazhouSP</strain>
    </source>
</reference>
<sequence>MPFKIPYGPNSVKILIILLYIMTLSLWVDESEACGFPTPSTGGGGGGCACGGYGGCGGCGGGCGGCGGGCGGCGGGCGGCGGCCGRKKRSLLEQQLKTESSNACPQSAWNETITRNLGDDAISTQHAIQASMLSDFGTGKFLVSCAQRNANTSKDDFSKDNQQTPPMTFLSNGESFCSVGNEKMFCTVVALMA</sequence>
<proteinExistence type="predicted"/>
<dbReference type="AlphaFoldDB" id="A0AAD4R7A0"/>
<dbReference type="Proteomes" id="UP001201812">
    <property type="component" value="Unassembled WGS sequence"/>
</dbReference>
<evidence type="ECO:0000256" key="1">
    <source>
        <dbReference type="SAM" id="SignalP"/>
    </source>
</evidence>
<keyword evidence="1" id="KW-0732">Signal</keyword>
<protein>
    <recommendedName>
        <fullName evidence="4">Ground-like domain-containing protein</fullName>
    </recommendedName>
</protein>
<gene>
    <name evidence="2" type="ORF">DdX_08491</name>
</gene>
<evidence type="ECO:0008006" key="4">
    <source>
        <dbReference type="Google" id="ProtNLM"/>
    </source>
</evidence>